<keyword evidence="2" id="KW-1185">Reference proteome</keyword>
<accession>A0A9W6GMB0</accession>
<dbReference type="AlphaFoldDB" id="A0A9W6GMB0"/>
<dbReference type="Gene3D" id="1.25.40.10">
    <property type="entry name" value="Tetratricopeptide repeat domain"/>
    <property type="match status" value="1"/>
</dbReference>
<evidence type="ECO:0000313" key="2">
    <source>
        <dbReference type="Proteomes" id="UP001144471"/>
    </source>
</evidence>
<dbReference type="Proteomes" id="UP001144471">
    <property type="component" value="Unassembled WGS sequence"/>
</dbReference>
<organism evidence="1 2">
    <name type="scientific">Propionigenium maris DSM 9537</name>
    <dbReference type="NCBI Taxonomy" id="1123000"/>
    <lineage>
        <taxon>Bacteria</taxon>
        <taxon>Fusobacteriati</taxon>
        <taxon>Fusobacteriota</taxon>
        <taxon>Fusobacteriia</taxon>
        <taxon>Fusobacteriales</taxon>
        <taxon>Fusobacteriaceae</taxon>
        <taxon>Propionigenium</taxon>
    </lineage>
</organism>
<sequence>MKIYEELRKRYEGIEEYSMESGDWEDAGVEAYKAGNYLKAVEEFQRVIVSIPDHYNAYEMCSYALYKSGERKKAVGYLEEGLEIAKSYHCESEILEEVLEEVVEDMERSLKGMKKGEELDTEYIEEIME</sequence>
<evidence type="ECO:0008006" key="3">
    <source>
        <dbReference type="Google" id="ProtNLM"/>
    </source>
</evidence>
<dbReference type="SUPFAM" id="SSF48452">
    <property type="entry name" value="TPR-like"/>
    <property type="match status" value="1"/>
</dbReference>
<evidence type="ECO:0000313" key="1">
    <source>
        <dbReference type="EMBL" id="GLI56444.1"/>
    </source>
</evidence>
<protein>
    <recommendedName>
        <fullName evidence="3">Tetratricopeptide repeat protein</fullName>
    </recommendedName>
</protein>
<gene>
    <name evidence="1" type="ORF">PM10SUCC1_19580</name>
</gene>
<comment type="caution">
    <text evidence="1">The sequence shown here is derived from an EMBL/GenBank/DDBJ whole genome shotgun (WGS) entry which is preliminary data.</text>
</comment>
<reference evidence="1" key="1">
    <citation type="submission" date="2022-12" db="EMBL/GenBank/DDBJ databases">
        <title>Reference genome sequencing for broad-spectrum identification of bacterial and archaeal isolates by mass spectrometry.</title>
        <authorList>
            <person name="Sekiguchi Y."/>
            <person name="Tourlousse D.M."/>
        </authorList>
    </citation>
    <scope>NUCLEOTIDE SEQUENCE</scope>
    <source>
        <strain evidence="1">10succ1</strain>
    </source>
</reference>
<dbReference type="RefSeq" id="WP_281835613.1">
    <property type="nucleotide sequence ID" value="NZ_BSDY01000008.1"/>
</dbReference>
<name>A0A9W6GMB0_9FUSO</name>
<proteinExistence type="predicted"/>
<dbReference type="InterPro" id="IPR011990">
    <property type="entry name" value="TPR-like_helical_dom_sf"/>
</dbReference>
<dbReference type="EMBL" id="BSDY01000008">
    <property type="protein sequence ID" value="GLI56444.1"/>
    <property type="molecule type" value="Genomic_DNA"/>
</dbReference>